<organism evidence="1 2">
    <name type="scientific">Roridomyces roridus</name>
    <dbReference type="NCBI Taxonomy" id="1738132"/>
    <lineage>
        <taxon>Eukaryota</taxon>
        <taxon>Fungi</taxon>
        <taxon>Dikarya</taxon>
        <taxon>Basidiomycota</taxon>
        <taxon>Agaricomycotina</taxon>
        <taxon>Agaricomycetes</taxon>
        <taxon>Agaricomycetidae</taxon>
        <taxon>Agaricales</taxon>
        <taxon>Marasmiineae</taxon>
        <taxon>Mycenaceae</taxon>
        <taxon>Roridomyces</taxon>
    </lineage>
</organism>
<name>A0AAD7C1W6_9AGAR</name>
<comment type="caution">
    <text evidence="1">The sequence shown here is derived from an EMBL/GenBank/DDBJ whole genome shotgun (WGS) entry which is preliminary data.</text>
</comment>
<reference evidence="1" key="1">
    <citation type="submission" date="2023-03" db="EMBL/GenBank/DDBJ databases">
        <title>Massive genome expansion in bonnet fungi (Mycena s.s.) driven by repeated elements and novel gene families across ecological guilds.</title>
        <authorList>
            <consortium name="Lawrence Berkeley National Laboratory"/>
            <person name="Harder C.B."/>
            <person name="Miyauchi S."/>
            <person name="Viragh M."/>
            <person name="Kuo A."/>
            <person name="Thoen E."/>
            <person name="Andreopoulos B."/>
            <person name="Lu D."/>
            <person name="Skrede I."/>
            <person name="Drula E."/>
            <person name="Henrissat B."/>
            <person name="Morin E."/>
            <person name="Kohler A."/>
            <person name="Barry K."/>
            <person name="LaButti K."/>
            <person name="Morin E."/>
            <person name="Salamov A."/>
            <person name="Lipzen A."/>
            <person name="Mereny Z."/>
            <person name="Hegedus B."/>
            <person name="Baldrian P."/>
            <person name="Stursova M."/>
            <person name="Weitz H."/>
            <person name="Taylor A."/>
            <person name="Grigoriev I.V."/>
            <person name="Nagy L.G."/>
            <person name="Martin F."/>
            <person name="Kauserud H."/>
        </authorList>
    </citation>
    <scope>NUCLEOTIDE SEQUENCE</scope>
    <source>
        <strain evidence="1">9284</strain>
    </source>
</reference>
<sequence>MCHMTRNPFFSTMATIEHLTNAQLRVSLVDVHRKIADLQSQLAVLRAEEMTISDALDSIVYPVLSLPREMTSEIFLRYMESLGDPYSPRPTPLVLASVCKHWREVALNCPRLWPAMTAPYSPSDPQILLNVLR</sequence>
<dbReference type="Gene3D" id="1.20.1280.50">
    <property type="match status" value="1"/>
</dbReference>
<protein>
    <recommendedName>
        <fullName evidence="3">F-box domain-containing protein</fullName>
    </recommendedName>
</protein>
<evidence type="ECO:0008006" key="3">
    <source>
        <dbReference type="Google" id="ProtNLM"/>
    </source>
</evidence>
<keyword evidence="2" id="KW-1185">Reference proteome</keyword>
<evidence type="ECO:0000313" key="2">
    <source>
        <dbReference type="Proteomes" id="UP001221142"/>
    </source>
</evidence>
<accession>A0AAD7C1W6</accession>
<feature type="non-terminal residue" evidence="1">
    <location>
        <position position="133"/>
    </location>
</feature>
<dbReference type="EMBL" id="JARKIF010000006">
    <property type="protein sequence ID" value="KAJ7636657.1"/>
    <property type="molecule type" value="Genomic_DNA"/>
</dbReference>
<proteinExistence type="predicted"/>
<dbReference type="InterPro" id="IPR036047">
    <property type="entry name" value="F-box-like_dom_sf"/>
</dbReference>
<gene>
    <name evidence="1" type="ORF">FB45DRAFT_788759</name>
</gene>
<evidence type="ECO:0000313" key="1">
    <source>
        <dbReference type="EMBL" id="KAJ7636657.1"/>
    </source>
</evidence>
<dbReference type="SUPFAM" id="SSF81383">
    <property type="entry name" value="F-box domain"/>
    <property type="match status" value="1"/>
</dbReference>
<dbReference type="Proteomes" id="UP001221142">
    <property type="component" value="Unassembled WGS sequence"/>
</dbReference>
<dbReference type="AlphaFoldDB" id="A0AAD7C1W6"/>